<dbReference type="EMBL" id="DS628117">
    <property type="protein sequence ID" value="EEC01115.1"/>
    <property type="molecule type" value="Genomic_DNA"/>
</dbReference>
<dbReference type="Proteomes" id="UP000001555">
    <property type="component" value="Unassembled WGS sequence"/>
</dbReference>
<dbReference type="HOGENOM" id="CLU_2239489_0_0_1"/>
<sequence length="105" mass="11603">MLRPFTVMENPYVSHVVTPVPFKWTGEKPSPGGTSRTKDDPDFATPKLAAVDVARAATYRPLTEEDATAASTTLRRLRLHAFRVAAIERETTELLDNMNLGTETS</sequence>
<evidence type="ECO:0000313" key="4">
    <source>
        <dbReference type="Proteomes" id="UP000001555"/>
    </source>
</evidence>
<reference evidence="2 4" key="1">
    <citation type="submission" date="2008-03" db="EMBL/GenBank/DDBJ databases">
        <title>Annotation of Ixodes scapularis.</title>
        <authorList>
            <consortium name="Ixodes scapularis Genome Project Consortium"/>
            <person name="Caler E."/>
            <person name="Hannick L.I."/>
            <person name="Bidwell S."/>
            <person name="Joardar V."/>
            <person name="Thiagarajan M."/>
            <person name="Amedeo P."/>
            <person name="Galinsky K.J."/>
            <person name="Schobel S."/>
            <person name="Inman J."/>
            <person name="Hostetler J."/>
            <person name="Miller J."/>
            <person name="Hammond M."/>
            <person name="Megy K."/>
            <person name="Lawson D."/>
            <person name="Kodira C."/>
            <person name="Sutton G."/>
            <person name="Meyer J."/>
            <person name="Hill C.A."/>
            <person name="Birren B."/>
            <person name="Nene V."/>
            <person name="Collins F."/>
            <person name="Alarcon-Chaidez F."/>
            <person name="Wikel S."/>
            <person name="Strausberg R."/>
        </authorList>
    </citation>
    <scope>NUCLEOTIDE SEQUENCE [LARGE SCALE GENOMIC DNA]</scope>
    <source>
        <strain evidence="4">Wikel</strain>
        <strain evidence="2">Wikel colony</strain>
    </source>
</reference>
<proteinExistence type="predicted"/>
<dbReference type="EnsemblMetazoa" id="ISCW001184-RA">
    <property type="protein sequence ID" value="ISCW001184-PA"/>
    <property type="gene ID" value="ISCW001184"/>
</dbReference>
<dbReference type="EMBL" id="ABJB010647640">
    <property type="status" value="NOT_ANNOTATED_CDS"/>
    <property type="molecule type" value="Genomic_DNA"/>
</dbReference>
<reference evidence="3" key="2">
    <citation type="submission" date="2020-05" db="UniProtKB">
        <authorList>
            <consortium name="EnsemblMetazoa"/>
        </authorList>
    </citation>
    <scope>IDENTIFICATION</scope>
    <source>
        <strain evidence="3">wikel</strain>
    </source>
</reference>
<dbReference type="EMBL" id="ABJB010493375">
    <property type="status" value="NOT_ANNOTATED_CDS"/>
    <property type="molecule type" value="Genomic_DNA"/>
</dbReference>
<gene>
    <name evidence="2" type="ORF">IscW_ISCW001184</name>
</gene>
<dbReference type="AlphaFoldDB" id="B7P3E3"/>
<evidence type="ECO:0000313" key="3">
    <source>
        <dbReference type="EnsemblMetazoa" id="ISCW001184-PA"/>
    </source>
</evidence>
<evidence type="ECO:0000313" key="2">
    <source>
        <dbReference type="EMBL" id="EEC01115.1"/>
    </source>
</evidence>
<protein>
    <submittedName>
        <fullName evidence="2 3">Uncharacterized protein</fullName>
    </submittedName>
</protein>
<dbReference type="InParanoid" id="B7P3E3"/>
<dbReference type="PaxDb" id="6945-B7P3E3"/>
<accession>B7P3E3</accession>
<feature type="region of interest" description="Disordered" evidence="1">
    <location>
        <begin position="23"/>
        <end position="45"/>
    </location>
</feature>
<dbReference type="VEuPathDB" id="VectorBase:ISCW001184"/>
<keyword evidence="4" id="KW-1185">Reference proteome</keyword>
<organism>
    <name type="scientific">Ixodes scapularis</name>
    <name type="common">Black-legged tick</name>
    <name type="synonym">Deer tick</name>
    <dbReference type="NCBI Taxonomy" id="6945"/>
    <lineage>
        <taxon>Eukaryota</taxon>
        <taxon>Metazoa</taxon>
        <taxon>Ecdysozoa</taxon>
        <taxon>Arthropoda</taxon>
        <taxon>Chelicerata</taxon>
        <taxon>Arachnida</taxon>
        <taxon>Acari</taxon>
        <taxon>Parasitiformes</taxon>
        <taxon>Ixodida</taxon>
        <taxon>Ixodoidea</taxon>
        <taxon>Ixodidae</taxon>
        <taxon>Ixodinae</taxon>
        <taxon>Ixodes</taxon>
    </lineage>
</organism>
<name>B7P3E3_IXOSC</name>
<evidence type="ECO:0000256" key="1">
    <source>
        <dbReference type="SAM" id="MobiDB-lite"/>
    </source>
</evidence>